<dbReference type="EMBL" id="DAKRPA010000008">
    <property type="protein sequence ID" value="DBA04486.1"/>
    <property type="molecule type" value="Genomic_DNA"/>
</dbReference>
<feature type="domain" description="Glutamine amidotransferase" evidence="1">
    <location>
        <begin position="150"/>
        <end position="272"/>
    </location>
</feature>
<dbReference type="PROSITE" id="PS51273">
    <property type="entry name" value="GATASE_TYPE_1"/>
    <property type="match status" value="2"/>
</dbReference>
<accession>A0AAV2ZE21</accession>
<organism evidence="2 3">
    <name type="scientific">Lagenidium giganteum</name>
    <dbReference type="NCBI Taxonomy" id="4803"/>
    <lineage>
        <taxon>Eukaryota</taxon>
        <taxon>Sar</taxon>
        <taxon>Stramenopiles</taxon>
        <taxon>Oomycota</taxon>
        <taxon>Peronosporomycetes</taxon>
        <taxon>Pythiales</taxon>
        <taxon>Pythiaceae</taxon>
    </lineage>
</organism>
<reference evidence="2" key="2">
    <citation type="journal article" date="2023" name="Microbiol Resour">
        <title>Decontamination and Annotation of the Draft Genome Sequence of the Oomycete Lagenidium giganteum ARSEF 373.</title>
        <authorList>
            <person name="Morgan W.R."/>
            <person name="Tartar A."/>
        </authorList>
    </citation>
    <scope>NUCLEOTIDE SEQUENCE</scope>
    <source>
        <strain evidence="2">ARSEF 373</strain>
    </source>
</reference>
<dbReference type="InterPro" id="IPR044992">
    <property type="entry name" value="ChyE-like"/>
</dbReference>
<dbReference type="Pfam" id="PF00117">
    <property type="entry name" value="GATase"/>
    <property type="match status" value="2"/>
</dbReference>
<evidence type="ECO:0000313" key="2">
    <source>
        <dbReference type="EMBL" id="DBA04486.1"/>
    </source>
</evidence>
<feature type="domain" description="Glutamine amidotransferase" evidence="1">
    <location>
        <begin position="479"/>
        <end position="603"/>
    </location>
</feature>
<dbReference type="AlphaFoldDB" id="A0AAV2ZE21"/>
<evidence type="ECO:0000259" key="1">
    <source>
        <dbReference type="Pfam" id="PF00117"/>
    </source>
</evidence>
<dbReference type="Gene3D" id="3.40.50.880">
    <property type="match status" value="2"/>
</dbReference>
<dbReference type="CDD" id="cd01741">
    <property type="entry name" value="GATase1_1"/>
    <property type="match status" value="1"/>
</dbReference>
<dbReference type="PANTHER" id="PTHR42695:SF5">
    <property type="entry name" value="GLUTAMINE AMIDOTRANSFERASE YLR126C-RELATED"/>
    <property type="match status" value="1"/>
</dbReference>
<proteinExistence type="predicted"/>
<evidence type="ECO:0000313" key="3">
    <source>
        <dbReference type="Proteomes" id="UP001146120"/>
    </source>
</evidence>
<keyword evidence="3" id="KW-1185">Reference proteome</keyword>
<name>A0AAV2ZE21_9STRA</name>
<dbReference type="InterPro" id="IPR017926">
    <property type="entry name" value="GATASE"/>
</dbReference>
<dbReference type="PANTHER" id="PTHR42695">
    <property type="entry name" value="GLUTAMINE AMIDOTRANSFERASE YLR126C-RELATED"/>
    <property type="match status" value="1"/>
</dbReference>
<gene>
    <name evidence="2" type="ORF">N0F65_010082</name>
</gene>
<feature type="non-terminal residue" evidence="2">
    <location>
        <position position="1"/>
    </location>
</feature>
<comment type="caution">
    <text evidence="2">The sequence shown here is derived from an EMBL/GenBank/DDBJ whole genome shotgun (WGS) entry which is preliminary data.</text>
</comment>
<protein>
    <recommendedName>
        <fullName evidence="1">Glutamine amidotransferase domain-containing protein</fullName>
    </recommendedName>
</protein>
<dbReference type="SUPFAM" id="SSF52317">
    <property type="entry name" value="Class I glutamine amidotransferase-like"/>
    <property type="match status" value="2"/>
</dbReference>
<dbReference type="Proteomes" id="UP001146120">
    <property type="component" value="Unassembled WGS sequence"/>
</dbReference>
<reference evidence="2" key="1">
    <citation type="submission" date="2022-11" db="EMBL/GenBank/DDBJ databases">
        <authorList>
            <person name="Morgan W.R."/>
            <person name="Tartar A."/>
        </authorList>
    </citation>
    <scope>NUCLEOTIDE SEQUENCE</scope>
    <source>
        <strain evidence="2">ARSEF 373</strain>
    </source>
</reference>
<sequence length="685" mass="75858">FHSLPARRVRGERHTLGVPVSGQQDVLRCRRGLGCVLRIAMRALHARLRARSRQWIAQQRYASSGSTVRYLVIDGYTKAGRDDLEAGGATTAGGLYAAMLAKCTPLDLPVQCDIVCPADPDFVLPDLKQYHGVGWSGSSLTVYAKNDDRIERARSLSLQCYAHGIPQFGSCFGAQLAVATANGVVQKNPFGKEVGIARKISLTPAGRTHPMYEGKPSVFGGFTSHNDHITHIGRGCMHLASNAFTSVQAVAVRHLNGEFWGLQYHPEYDLHELARLLHCRRKVSIQLGFFRDLEQADAFIEELETLSRDLSRTDIAWRLGIDSDVLDETVRLCEVNNFVRHLVLPYKRRVPFAVAASKNKKNKKTKTVMLAASTVLLRGGYGARVGMPPLGRALSTGPSPLKFLVIDGYSKDGRADLEAGGASTAGKLYTSLLTKCTPHGNAQCDVVFPADEDFQSPDLSKYHAVAWTGCSLTIHDTQDIRVTKQIEFARKVFDYGVPQYGSCWAAQIAVAAANGVCAKNPRGREMGIARKIALTPEGRAHPMFEGKPSVFDAFISHNDEITHIRPGGLNLAGNDFTSVQAVAVRHLNGEFWGVQYHPEYDLHELARLTYCRRQKLIDLGFFKDMKSADDYIDDLENLHIDPSRYDIAWRFGIDADVMDEVIRHCETRNFIKYLALPYKATVEGK</sequence>
<dbReference type="GO" id="GO:0005829">
    <property type="term" value="C:cytosol"/>
    <property type="evidence" value="ECO:0007669"/>
    <property type="project" value="TreeGrafter"/>
</dbReference>
<dbReference type="InterPro" id="IPR029062">
    <property type="entry name" value="Class_I_gatase-like"/>
</dbReference>